<keyword evidence="3" id="KW-1185">Reference proteome</keyword>
<dbReference type="Proteomes" id="UP000298127">
    <property type="component" value="Unassembled WGS sequence"/>
</dbReference>
<evidence type="ECO:0000313" key="3">
    <source>
        <dbReference type="Proteomes" id="UP000298127"/>
    </source>
</evidence>
<proteinExistence type="predicted"/>
<evidence type="ECO:0000256" key="1">
    <source>
        <dbReference type="SAM" id="SignalP"/>
    </source>
</evidence>
<name>A0A4Y9R4T0_9MICO</name>
<protein>
    <submittedName>
        <fullName evidence="2">Uncharacterized protein</fullName>
    </submittedName>
</protein>
<dbReference type="RefSeq" id="WP_135120456.1">
    <property type="nucleotide sequence ID" value="NZ_SPQZ01000003.1"/>
</dbReference>
<gene>
    <name evidence="2" type="ORF">E4M00_10610</name>
</gene>
<evidence type="ECO:0000313" key="2">
    <source>
        <dbReference type="EMBL" id="TFV98435.1"/>
    </source>
</evidence>
<reference evidence="2 3" key="1">
    <citation type="journal article" date="2018" name="J. Microbiol.">
        <title>Leifsonia flava sp. nov., a novel actinobacterium isolated from the rhizosphere of Aquilegia viridiflora.</title>
        <authorList>
            <person name="Cai Y."/>
            <person name="Tao W.Z."/>
            <person name="Ma Y.J."/>
            <person name="Cheng J."/>
            <person name="Zhang M.Y."/>
            <person name="Zhang Y.X."/>
        </authorList>
    </citation>
    <scope>NUCLEOTIDE SEQUENCE [LARGE SCALE GENOMIC DNA]</scope>
    <source>
        <strain evidence="2 3">SYP-B2174</strain>
    </source>
</reference>
<feature type="chain" id="PRO_5038732863" evidence="1">
    <location>
        <begin position="35"/>
        <end position="679"/>
    </location>
</feature>
<dbReference type="EMBL" id="SPQZ01000003">
    <property type="protein sequence ID" value="TFV98435.1"/>
    <property type="molecule type" value="Genomic_DNA"/>
</dbReference>
<sequence length="679" mass="70253">MTTITTRRMRMGMLLTATLAVTGLSGLAAAPATAAPAASVTPLTNLAHLDFLLDTAEPVAVDGHTTYRLDEEPQLVLPWTYADARDGGTFERVGGGPLDAATGDWGQGAYNADDVARAAVVYLRHWRLTGEASSRTSAYEMLRSLAYLQTSSGANSGNVVLWMQPDGELNPSAEPVELPNPSDSGPSYWTARALWAFGEGYAAFAESGTADDAAFASFLGERLALSRAAVDTQVLSRYGEYEQSDGLKVPAWLIVDGADASAEAVLGLSAYVDSSGDPAARETLRKLAEGIAAMGAASGADTRSWPYGAILPWAQSRSMWHAWGSQMPAALAAASGTLGTSSLLKPAVRDAAVFTATLLLAGGPDNGWFPTPTDTTQIAYGADSRLQSLLAVADATGSPAFDQLAAIQAAWFFGANRASAPMYDPATGVTFDGLAPDGTINRNGGAESTIHGLLSMIALDARPDVAARAQGVTTVSQRDGLHLLEAETGSGGAVSTPASAWTGESLYSGDVLTVKTGSKAVLPIGAADQPRVVESVQWVEPGDRVRSLWTSGILPLGLLSIRGPEQGISPTPGVLLPQVLQLPVPARATTVTVRPLGGTATIDNLIVRPLVSRMLLNGTAGDTQLLQSAARIPWPTTVGVGAAASLSVYDASGRLVSQRDIGASARTVLPAGGFAVVTR</sequence>
<accession>A0A4Y9R4T0</accession>
<feature type="signal peptide" evidence="1">
    <location>
        <begin position="1"/>
        <end position="34"/>
    </location>
</feature>
<comment type="caution">
    <text evidence="2">The sequence shown here is derived from an EMBL/GenBank/DDBJ whole genome shotgun (WGS) entry which is preliminary data.</text>
</comment>
<keyword evidence="1" id="KW-0732">Signal</keyword>
<organism evidence="2 3">
    <name type="scientific">Orlajensenia leifsoniae</name>
    <dbReference type="NCBI Taxonomy" id="2561933"/>
    <lineage>
        <taxon>Bacteria</taxon>
        <taxon>Bacillati</taxon>
        <taxon>Actinomycetota</taxon>
        <taxon>Actinomycetes</taxon>
        <taxon>Micrococcales</taxon>
        <taxon>Microbacteriaceae</taxon>
        <taxon>Orlajensenia</taxon>
    </lineage>
</organism>
<dbReference type="AlphaFoldDB" id="A0A4Y9R4T0"/>